<sequence length="190" mass="21675">MNTPMANTRIEPPRMKISQPPGVITSIEEVLAQVNDHEHHEFHRYRWLSLRFLTFQTGISRLMEALSVESQQRVQALVEVSASLPMRDPVLRDPAKLAWQPPALQRPHSLQRAHFFILDGDEAARELSRAVLEEWRSRRFYERLQACNGIPALNHLLNACIGQAQAQLQILQEAEDRLPPPPSPPGEVIC</sequence>
<accession>A0A5K1I980</accession>
<gene>
    <name evidence="1" type="ORF">HALO32_03237</name>
</gene>
<name>A0A5K1I980_9GAMM</name>
<proteinExistence type="predicted"/>
<keyword evidence="2" id="KW-1185">Reference proteome</keyword>
<dbReference type="AlphaFoldDB" id="A0A5K1I980"/>
<protein>
    <submittedName>
        <fullName evidence="1">Uncharacterized protein</fullName>
    </submittedName>
</protein>
<dbReference type="RefSeq" id="WP_151444933.1">
    <property type="nucleotide sequence ID" value="NZ_CABVOU010000046.1"/>
</dbReference>
<organism evidence="1 2">
    <name type="scientific">Halomonas lysinitropha</name>
    <dbReference type="NCBI Taxonomy" id="2607506"/>
    <lineage>
        <taxon>Bacteria</taxon>
        <taxon>Pseudomonadati</taxon>
        <taxon>Pseudomonadota</taxon>
        <taxon>Gammaproteobacteria</taxon>
        <taxon>Oceanospirillales</taxon>
        <taxon>Halomonadaceae</taxon>
        <taxon>Halomonas</taxon>
    </lineage>
</organism>
<dbReference type="Proteomes" id="UP000326725">
    <property type="component" value="Unassembled WGS sequence"/>
</dbReference>
<evidence type="ECO:0000313" key="2">
    <source>
        <dbReference type="Proteomes" id="UP000326725"/>
    </source>
</evidence>
<reference evidence="1 2" key="1">
    <citation type="submission" date="2019-09" db="EMBL/GenBank/DDBJ databases">
        <authorList>
            <person name="Criscuolo A."/>
        </authorList>
    </citation>
    <scope>NUCLEOTIDE SEQUENCE [LARGE SCALE GENOMIC DNA]</scope>
    <source>
        <strain evidence="2">3(2)</strain>
    </source>
</reference>
<dbReference type="EMBL" id="CABVOU010000046">
    <property type="protein sequence ID" value="VVZ97121.1"/>
    <property type="molecule type" value="Genomic_DNA"/>
</dbReference>
<evidence type="ECO:0000313" key="1">
    <source>
        <dbReference type="EMBL" id="VVZ97121.1"/>
    </source>
</evidence>